<reference evidence="4" key="1">
    <citation type="submission" date="2020-08" db="EMBL/GenBank/DDBJ databases">
        <title>Chromosome-level assembly of Southern catfish (Silurus meridionalis) provides insights into visual adaptation to the nocturnal and benthic lifestyles.</title>
        <authorList>
            <person name="Zhang Y."/>
            <person name="Wang D."/>
            <person name="Peng Z."/>
        </authorList>
    </citation>
    <scope>NUCLEOTIDE SEQUENCE</scope>
    <source>
        <strain evidence="4">SWU-2019-XX</strain>
        <tissue evidence="4">Muscle</tissue>
    </source>
</reference>
<keyword evidence="1" id="KW-0175">Coiled coil</keyword>
<protein>
    <recommendedName>
        <fullName evidence="3">BMERB domain-containing protein</fullName>
    </recommendedName>
</protein>
<comment type="caution">
    <text evidence="4">The sequence shown here is derived from an EMBL/GenBank/DDBJ whole genome shotgun (WGS) entry which is preliminary data.</text>
</comment>
<proteinExistence type="predicted"/>
<evidence type="ECO:0000256" key="2">
    <source>
        <dbReference type="SAM" id="MobiDB-lite"/>
    </source>
</evidence>
<dbReference type="AlphaFoldDB" id="A0A8T0BQN1"/>
<organism evidence="4 5">
    <name type="scientific">Silurus meridionalis</name>
    <name type="common">Southern catfish</name>
    <name type="synonym">Silurus soldatovi meridionalis</name>
    <dbReference type="NCBI Taxonomy" id="175797"/>
    <lineage>
        <taxon>Eukaryota</taxon>
        <taxon>Metazoa</taxon>
        <taxon>Chordata</taxon>
        <taxon>Craniata</taxon>
        <taxon>Vertebrata</taxon>
        <taxon>Euteleostomi</taxon>
        <taxon>Actinopterygii</taxon>
        <taxon>Neopterygii</taxon>
        <taxon>Teleostei</taxon>
        <taxon>Ostariophysi</taxon>
        <taxon>Siluriformes</taxon>
        <taxon>Siluridae</taxon>
        <taxon>Silurus</taxon>
    </lineage>
</organism>
<evidence type="ECO:0000313" key="4">
    <source>
        <dbReference type="EMBL" id="KAF7707660.1"/>
    </source>
</evidence>
<gene>
    <name evidence="4" type="ORF">HF521_018878</name>
</gene>
<feature type="coiled-coil region" evidence="1">
    <location>
        <begin position="90"/>
        <end position="117"/>
    </location>
</feature>
<accession>A0A8T0BQN1</accession>
<feature type="domain" description="BMERB" evidence="3">
    <location>
        <begin position="80"/>
        <end position="229"/>
    </location>
</feature>
<dbReference type="InterPro" id="IPR022735">
    <property type="entry name" value="bMERB_dom"/>
</dbReference>
<keyword evidence="5" id="KW-1185">Reference proteome</keyword>
<feature type="region of interest" description="Disordered" evidence="2">
    <location>
        <begin position="1"/>
        <end position="70"/>
    </location>
</feature>
<evidence type="ECO:0000256" key="1">
    <source>
        <dbReference type="SAM" id="Coils"/>
    </source>
</evidence>
<dbReference type="EMBL" id="JABFDY010000005">
    <property type="protein sequence ID" value="KAF7707660.1"/>
    <property type="molecule type" value="Genomic_DNA"/>
</dbReference>
<sequence length="241" mass="28904">MRLKRNEGGDRSKTENQTKDVWSILSKFKNKASSQRHQQQDEGDYSSSEEEQKFVSQRSESWHSDRRRKQQEKTLIMQTKREHLKRLHRAQVIQRQLEEVEEKQRSLEERGVMLEKVLRGEREDASADEAELLHMWFKLVLEKNKLARYESELMIFAQELELEDTQSRLQQDLRCRMGIEDCKKSTAELEEEQRLLDQVMKVVEKRDQLVSLLEEQRLQEKAEDRDLEGLILSKGYQFHWA</sequence>
<name>A0A8T0BQN1_SILME</name>
<dbReference type="PANTHER" id="PTHR23167">
    <property type="entry name" value="CALPONIN HOMOLOGY DOMAIN-CONTAINING PROTEIN DDB_G0272472-RELATED"/>
    <property type="match status" value="1"/>
</dbReference>
<feature type="compositionally biased region" description="Basic and acidic residues" evidence="2">
    <location>
        <begin position="1"/>
        <end position="18"/>
    </location>
</feature>
<dbReference type="PROSITE" id="PS51848">
    <property type="entry name" value="BMERB"/>
    <property type="match status" value="1"/>
</dbReference>
<dbReference type="PANTHER" id="PTHR23167:SF39">
    <property type="entry name" value="[F-ACTIN]-MONOOXYGENASE MICAL2"/>
    <property type="match status" value="1"/>
</dbReference>
<dbReference type="Proteomes" id="UP000606274">
    <property type="component" value="Unassembled WGS sequence"/>
</dbReference>
<dbReference type="InterPro" id="IPR050540">
    <property type="entry name" value="F-actin_Monoox_Mical"/>
</dbReference>
<dbReference type="Pfam" id="PF12130">
    <property type="entry name" value="bMERB_dom"/>
    <property type="match status" value="1"/>
</dbReference>
<evidence type="ECO:0000259" key="3">
    <source>
        <dbReference type="PROSITE" id="PS51848"/>
    </source>
</evidence>
<evidence type="ECO:0000313" key="5">
    <source>
        <dbReference type="Proteomes" id="UP000606274"/>
    </source>
</evidence>
<dbReference type="SMART" id="SM01203">
    <property type="entry name" value="DUF3585"/>
    <property type="match status" value="1"/>
</dbReference>